<dbReference type="AlphaFoldDB" id="A0A1I7US91"/>
<reference evidence="2" key="1">
    <citation type="submission" date="2016-11" db="UniProtKB">
        <authorList>
            <consortium name="WormBaseParasite"/>
        </authorList>
    </citation>
    <scope>IDENTIFICATION</scope>
</reference>
<sequence>MESFSNRKAISFFAIICYLKYSVKVNGRLKKKRRQVSHATRPPVGSLYDYWIVHLSTTPQDRERERGLSAEGGAV</sequence>
<proteinExistence type="predicted"/>
<protein>
    <submittedName>
        <fullName evidence="2">Secreted protein</fullName>
    </submittedName>
</protein>
<dbReference type="Proteomes" id="UP000095282">
    <property type="component" value="Unplaced"/>
</dbReference>
<organism evidence="1 2">
    <name type="scientific">Caenorhabditis tropicalis</name>
    <dbReference type="NCBI Taxonomy" id="1561998"/>
    <lineage>
        <taxon>Eukaryota</taxon>
        <taxon>Metazoa</taxon>
        <taxon>Ecdysozoa</taxon>
        <taxon>Nematoda</taxon>
        <taxon>Chromadorea</taxon>
        <taxon>Rhabditida</taxon>
        <taxon>Rhabditina</taxon>
        <taxon>Rhabditomorpha</taxon>
        <taxon>Rhabditoidea</taxon>
        <taxon>Rhabditidae</taxon>
        <taxon>Peloderinae</taxon>
        <taxon>Caenorhabditis</taxon>
    </lineage>
</organism>
<dbReference type="WBParaSite" id="Csp11.Scaffold630.g18831.t1">
    <property type="protein sequence ID" value="Csp11.Scaffold630.g18831.t1"/>
    <property type="gene ID" value="Csp11.Scaffold630.g18831"/>
</dbReference>
<keyword evidence="1" id="KW-1185">Reference proteome</keyword>
<evidence type="ECO:0000313" key="2">
    <source>
        <dbReference type="WBParaSite" id="Csp11.Scaffold630.g18831.t1"/>
    </source>
</evidence>
<name>A0A1I7US91_9PELO</name>
<evidence type="ECO:0000313" key="1">
    <source>
        <dbReference type="Proteomes" id="UP000095282"/>
    </source>
</evidence>
<accession>A0A1I7US91</accession>